<keyword evidence="1" id="KW-0863">Zinc-finger</keyword>
<feature type="domain" description="SWIM-type" evidence="3">
    <location>
        <begin position="165"/>
        <end position="197"/>
    </location>
</feature>
<proteinExistence type="predicted"/>
<dbReference type="GO" id="GO:0008270">
    <property type="term" value="F:zinc ion binding"/>
    <property type="evidence" value="ECO:0007669"/>
    <property type="project" value="UniProtKB-KW"/>
</dbReference>
<reference evidence="4" key="1">
    <citation type="submission" date="2022-11" db="EMBL/GenBank/DDBJ databases">
        <authorList>
            <person name="Morgan W.R."/>
            <person name="Tartar A."/>
        </authorList>
    </citation>
    <scope>NUCLEOTIDE SEQUENCE</scope>
    <source>
        <strain evidence="4">ARSEF 373</strain>
    </source>
</reference>
<evidence type="ECO:0000256" key="1">
    <source>
        <dbReference type="PROSITE-ProRule" id="PRU00325"/>
    </source>
</evidence>
<name>A0AAV2YL72_9STRA</name>
<feature type="compositionally biased region" description="Polar residues" evidence="2">
    <location>
        <begin position="295"/>
        <end position="306"/>
    </location>
</feature>
<keyword evidence="1" id="KW-0862">Zinc</keyword>
<dbReference type="AlphaFoldDB" id="A0AAV2YL72"/>
<evidence type="ECO:0000313" key="5">
    <source>
        <dbReference type="Proteomes" id="UP001146120"/>
    </source>
</evidence>
<dbReference type="InterPro" id="IPR007527">
    <property type="entry name" value="Znf_SWIM"/>
</dbReference>
<keyword evidence="5" id="KW-1185">Reference proteome</keyword>
<dbReference type="Proteomes" id="UP001146120">
    <property type="component" value="Unassembled WGS sequence"/>
</dbReference>
<comment type="caution">
    <text evidence="4">The sequence shown here is derived from an EMBL/GenBank/DDBJ whole genome shotgun (WGS) entry which is preliminary data.</text>
</comment>
<dbReference type="PROSITE" id="PS50966">
    <property type="entry name" value="ZF_SWIM"/>
    <property type="match status" value="1"/>
</dbReference>
<gene>
    <name evidence="4" type="ORF">N0F65_008020</name>
</gene>
<feature type="compositionally biased region" description="Basic and acidic residues" evidence="2">
    <location>
        <begin position="377"/>
        <end position="386"/>
    </location>
</feature>
<keyword evidence="1" id="KW-0479">Metal-binding</keyword>
<dbReference type="EMBL" id="DAKRPA010000228">
    <property type="protein sequence ID" value="DAZ94876.1"/>
    <property type="molecule type" value="Genomic_DNA"/>
</dbReference>
<evidence type="ECO:0000313" key="4">
    <source>
        <dbReference type="EMBL" id="DAZ94876.1"/>
    </source>
</evidence>
<evidence type="ECO:0000256" key="2">
    <source>
        <dbReference type="SAM" id="MobiDB-lite"/>
    </source>
</evidence>
<protein>
    <recommendedName>
        <fullName evidence="3">SWIM-type domain-containing protein</fullName>
    </recommendedName>
</protein>
<reference evidence="4" key="2">
    <citation type="journal article" date="2023" name="Microbiol Resour">
        <title>Decontamination and Annotation of the Draft Genome Sequence of the Oomycete Lagenidium giganteum ARSEF 373.</title>
        <authorList>
            <person name="Morgan W.R."/>
            <person name="Tartar A."/>
        </authorList>
    </citation>
    <scope>NUCLEOTIDE SEQUENCE</scope>
    <source>
        <strain evidence="4">ARSEF 373</strain>
    </source>
</reference>
<sequence length="415" mass="46072">MTAQLMEVDGECRVVIKRGVVQHNPEISKAVFKTYASNRGIKDPQTKAQGENIVKRDIDNLVASFKAKQRELDDDDACAKLVVRFQALKYERCEVNESEHANKIGQRVNQSYDQELHNVLKFTNHFVAERVAEQYAAALNKADRFLFDEDSEPGSVIVHGRRSSYKEDFSTFNCTCPIASSMRLPCQHAMAFRKTTTGYGTVVGALQCGGAKSRVPIPLVQASALERRQRRGPLDVGSERYKEACRITHGTNDELTDISSKKEFKEFADFLMSQWRAIRLRKRTKLVQLIDVSQGTDTDNVDQDTSVDAPPDTAAENADETGMGDDVGGAESTTASEASGQQQESASDDFESDGRKKTPEKAPVCWLERAKKVGRPPNDRANEDAADAKAACSSMPRKMSAKHWATLTSLVLRKQ</sequence>
<feature type="compositionally biased region" description="Low complexity" evidence="2">
    <location>
        <begin position="335"/>
        <end position="345"/>
    </location>
</feature>
<feature type="region of interest" description="Disordered" evidence="2">
    <location>
        <begin position="295"/>
        <end position="386"/>
    </location>
</feature>
<accession>A0AAV2YL72</accession>
<organism evidence="4 5">
    <name type="scientific">Lagenidium giganteum</name>
    <dbReference type="NCBI Taxonomy" id="4803"/>
    <lineage>
        <taxon>Eukaryota</taxon>
        <taxon>Sar</taxon>
        <taxon>Stramenopiles</taxon>
        <taxon>Oomycota</taxon>
        <taxon>Peronosporomycetes</taxon>
        <taxon>Pythiales</taxon>
        <taxon>Pythiaceae</taxon>
    </lineage>
</organism>
<evidence type="ECO:0000259" key="3">
    <source>
        <dbReference type="PROSITE" id="PS50966"/>
    </source>
</evidence>